<accession>A0A2A9E9Z8</accession>
<keyword evidence="1" id="KW-0472">Membrane</keyword>
<dbReference type="RefSeq" id="WP_143556541.1">
    <property type="nucleotide sequence ID" value="NZ_PDJH01000001.1"/>
</dbReference>
<dbReference type="Proteomes" id="UP000221394">
    <property type="component" value="Unassembled WGS sequence"/>
</dbReference>
<feature type="transmembrane region" description="Helical" evidence="1">
    <location>
        <begin position="114"/>
        <end position="147"/>
    </location>
</feature>
<dbReference type="OrthoDB" id="501320at2"/>
<feature type="transmembrane region" description="Helical" evidence="1">
    <location>
        <begin position="153"/>
        <end position="173"/>
    </location>
</feature>
<keyword evidence="3" id="KW-1185">Reference proteome</keyword>
<evidence type="ECO:0000313" key="3">
    <source>
        <dbReference type="Proteomes" id="UP000221394"/>
    </source>
</evidence>
<sequence>MSAPAAAEPRAAGGSRATRDRARRVSRGLVLLTSVLGAVMLGWPLVGAALPRADGQSAPWLVVVLLPLVLAAALAAVTRDRPDPRSLALLGVLAALTAALRLMGTGIGGVEPMFMLLVLAGAALGPSLGFTLGALAMLVSALLTAGVGPWLPFQAFAAAWVGAGAGLVGRAVLPGGRGRPSRRAIVALAAYAVVAAYVYGLATNLWFWPFALGGATQLSYVPGAGLAENVPRFLAYSLATSTLSVDTVRAVVTAAGVLALGRPVLGALARASTRTA</sequence>
<dbReference type="AlphaFoldDB" id="A0A2A9E9Z8"/>
<keyword evidence="1" id="KW-0812">Transmembrane</keyword>
<evidence type="ECO:0000256" key="1">
    <source>
        <dbReference type="SAM" id="Phobius"/>
    </source>
</evidence>
<dbReference type="Gene3D" id="1.10.1760.20">
    <property type="match status" value="1"/>
</dbReference>
<organism evidence="2 3">
    <name type="scientific">Flavimobilis soli</name>
    <dbReference type="NCBI Taxonomy" id="442709"/>
    <lineage>
        <taxon>Bacteria</taxon>
        <taxon>Bacillati</taxon>
        <taxon>Actinomycetota</taxon>
        <taxon>Actinomycetes</taxon>
        <taxon>Micrococcales</taxon>
        <taxon>Jonesiaceae</taxon>
        <taxon>Flavimobilis</taxon>
    </lineage>
</organism>
<feature type="transmembrane region" description="Helical" evidence="1">
    <location>
        <begin position="185"/>
        <end position="208"/>
    </location>
</feature>
<keyword evidence="1" id="KW-1133">Transmembrane helix</keyword>
<dbReference type="PIRSF" id="PIRSF037395">
    <property type="entry name" value="UCP037395_ABCper"/>
    <property type="match status" value="1"/>
</dbReference>
<name>A0A2A9E9Z8_9MICO</name>
<dbReference type="GO" id="GO:0022857">
    <property type="term" value="F:transmembrane transporter activity"/>
    <property type="evidence" value="ECO:0007669"/>
    <property type="project" value="InterPro"/>
</dbReference>
<feature type="transmembrane region" description="Helical" evidence="1">
    <location>
        <begin position="28"/>
        <end position="46"/>
    </location>
</feature>
<gene>
    <name evidence="2" type="ORF">ATL41_0166</name>
</gene>
<protein>
    <submittedName>
        <fullName evidence="2">Energy-coupling factor transport system substrate-specific component</fullName>
    </submittedName>
</protein>
<reference evidence="2 3" key="1">
    <citation type="submission" date="2017-10" db="EMBL/GenBank/DDBJ databases">
        <title>Sequencing the genomes of 1000 actinobacteria strains.</title>
        <authorList>
            <person name="Klenk H.-P."/>
        </authorList>
    </citation>
    <scope>NUCLEOTIDE SEQUENCE [LARGE SCALE GENOMIC DNA]</scope>
    <source>
        <strain evidence="2 3">DSM 21574</strain>
    </source>
</reference>
<dbReference type="InterPro" id="IPR017196">
    <property type="entry name" value="ECF_substrate-spec_UCP037395"/>
</dbReference>
<dbReference type="InterPro" id="IPR024529">
    <property type="entry name" value="ECF_trnsprt_substrate-spec"/>
</dbReference>
<proteinExistence type="predicted"/>
<dbReference type="Pfam" id="PF12822">
    <property type="entry name" value="ECF_trnsprt"/>
    <property type="match status" value="1"/>
</dbReference>
<comment type="caution">
    <text evidence="2">The sequence shown here is derived from an EMBL/GenBank/DDBJ whole genome shotgun (WGS) entry which is preliminary data.</text>
</comment>
<dbReference type="EMBL" id="PDJH01000001">
    <property type="protein sequence ID" value="PFG35486.1"/>
    <property type="molecule type" value="Genomic_DNA"/>
</dbReference>
<feature type="transmembrane region" description="Helical" evidence="1">
    <location>
        <begin position="58"/>
        <end position="78"/>
    </location>
</feature>
<evidence type="ECO:0000313" key="2">
    <source>
        <dbReference type="EMBL" id="PFG35486.1"/>
    </source>
</evidence>